<dbReference type="Pfam" id="PF00550">
    <property type="entry name" value="PP-binding"/>
    <property type="match status" value="2"/>
</dbReference>
<comment type="cofactor">
    <cofactor evidence="1">
        <name>pantetheine 4'-phosphate</name>
        <dbReference type="ChEBI" id="CHEBI:47942"/>
    </cofactor>
</comment>
<dbReference type="InterPro" id="IPR023213">
    <property type="entry name" value="CAT-like_dom_sf"/>
</dbReference>
<keyword evidence="2" id="KW-0596">Phosphopantetheine</keyword>
<dbReference type="Pfam" id="PF13193">
    <property type="entry name" value="AMP-binding_C"/>
    <property type="match status" value="1"/>
</dbReference>
<feature type="domain" description="Carrier" evidence="4">
    <location>
        <begin position="1032"/>
        <end position="1107"/>
    </location>
</feature>
<sequence>MNPFLNKIAALGLTLEVQGNDLILKGSEGKLSSNEIELIKKDAEIMTFIKSNKSELVAFLKKDIDTNDHKINKEDISALYELSPLQEGILFHSLYNPKSTTYKTQFNMEFPDGLDLNAFRKAWGYVIKNHTILRTAFIHDQLNIPVQCVYKKINFDYEHVDYTHFEKEELENQFEALLQNEQSKEFDFKNPPLMRITLVQVNDKAVRMIWTKHHILWDGWSGQILMKEFVEAYSIYTKNGVPPVREEDKFEDYIKYLKSINPEQEKLFWTSYLENFSEPSLFPFVNNQLEHQHSIGDYKDVYLDFDQPFTDKITAYTKQVNITVSTLLQGIWALLLARYTSNNDIVFGVTVSGRPLETKYEEKIGLYINTIPFRARIDENDSVSSWLQVLQDQHVKAREFQHTALSSIKRYNNIQHGFFDTLFVFRNFPINKYKGKKSPNDLEIQNYSVQENNNYPLSVQADLHEVLCVHFKFNQSIINQEYIEMIASHFEYTLKQIISTDNAKLKNINLVSDQEKHKLIYEFNNTEVSYPENNTVLDLFKNQVQQVPNRVAVLFEDDCLTYQELHERSNQLANCLINKGIKKGDLIGIYLERSLEMIVGLLGILKAGAAYVPVDPAYPEERIKYILGDIDSKIIITTRRISEKLSEKNKGNCLNIDNWDDFQYESTDNPVIDLKPSDLMYIIYTSGSTGKPKGVKIGHQSLVNFLFSMQQKPGFSSNDMLFSVTTYSFDISILEFFTPLISGASLYIASQDILSDPDLIIQKIEKIKPTIIQATPGFYQMLFNADWQGDKKLKVLCGGDLLSEPLAEKLVLHSLEVWNMYGPTETTIWSSIKKIEQPKDASNIGKPINNTQFYILDKFLSPKPVGTVGAVYIGGVGLAKGYYKNEALTNEKFIKNPFHDDGLIYETGDVGKWNAKGEIEFLGRNDNQVKINGYRMELGEIETVIQEFDKINTAVVLVKKGHQNHLQLVAFFTSNEIVLIEILKDFLKNRLPRYMVPNVFIQSESFPFTSNGKLDRKKLLESFELEKVNYEAPKTFHEKKLAQIWSELLHTEEISVNDDFFLIGGDSILLIRMLTQLKKQFKKEIDLHKIYECSVLKNLAEYIQNQEGGNTSDVRKHKIIELDEIKSKIVLKNTHPKQIEDAYPMSDIQKGMVYEYYKNQKESVYHDQFVCVIPVIELHTFNEAFRHLIQKHETLRTSFDITQYDGVQIVNNEVDFYVNCYDITHLEKQQQEKHIRIFLEEERKVRFDIVNAPLWRAAIFRVSTDKMVYVFQFHHAILDGWSLASLNTELFEVYFKLAKNEKVVVAPLKTNNKLSIIDSLIDKDNKEYSDFWKNYLQNSERMDIFSEEETADAYDEYFESEQIRELEKAAKEWNTTLKNIFLGSYLYTLSLLRYEKDIMVGVVSNNRPMSEDGDKVLGCFLNTIPLRMRIEKSATWKDFITTLQENLNGLKGKDRLSLSHINKVVNNNSSLDNPFFDCIFNYVNFHIYENLGYGDKDQTKENNGEESTDSLDVNSFENVNTHLIFTLSGTGGGIRGSFKLKRKFKSGITTKEFVANFKRVLHLIANKPNSVINSYEVLSEEVRKSIIEEFNATQIPVSKSNSLFEKFEKQAAVIPDAIAVSSGENHVSYKELNIEANQLADYLIQKYKIEVGDIIGVKLERNENLLIAILGVLKTGAAYIPLDINYPEDRIEYIERDSKCKLIITDEVLHLFKAVKSDFSNQNPSVVIHKEELAYTIYTSGTTGLPKGVMISHSNALELINWAEKEFDSTLFEVVFASTSHCFDLSIFEMFYTLSIGKRIRILRDSLQIGQYLEEKAILLNTVPSSIRYILEQGYNLENVSVINLAGEIFPTDIAHKLTELSIEVRNLYGPTEDTTYSTGYKLSQKQYKTVPIGKPIANTKAFILDENLDILPLGVEGQLYLSGAGLSPGYRNNLVMTNEKFIHHPNLDGIRMYNTGDIAKWLPDGNIEYLGRKDQQVKIRGFRIELGEIESVLLQYSKDLKQVVVDVNDLNGQKVLVAYYVSETEKDTTEIRDYLLKKLPEYMIPGFYLKLESLPLTPNGKIDRKALPDISGNNTATKEYVSPRNKTEEKLVEIWQEIFRIEKAGVTDNFFELGGHSLLIVQIINRIHEEFGVLIQIKNFFSTPDIEGLSKVIDYILLNENQTVDSTQEYEKISL</sequence>
<dbReference type="InterPro" id="IPR036736">
    <property type="entry name" value="ACP-like_sf"/>
</dbReference>
<protein>
    <submittedName>
        <fullName evidence="5">Amino acid adenylation domain-containing protein</fullName>
    </submittedName>
</protein>
<dbReference type="PROSITE" id="PS00455">
    <property type="entry name" value="AMP_BINDING"/>
    <property type="match status" value="1"/>
</dbReference>
<dbReference type="InterPro" id="IPR009081">
    <property type="entry name" value="PP-bd_ACP"/>
</dbReference>
<dbReference type="Gene3D" id="1.10.1200.10">
    <property type="entry name" value="ACP-like"/>
    <property type="match status" value="2"/>
</dbReference>
<dbReference type="InterPro" id="IPR042099">
    <property type="entry name" value="ANL_N_sf"/>
</dbReference>
<organism evidence="5 6">
    <name type="scientific">Flavobacterium pisciphilum</name>
    <dbReference type="NCBI Taxonomy" id="2893755"/>
    <lineage>
        <taxon>Bacteria</taxon>
        <taxon>Pseudomonadati</taxon>
        <taxon>Bacteroidota</taxon>
        <taxon>Flavobacteriia</taxon>
        <taxon>Flavobacteriales</taxon>
        <taxon>Flavobacteriaceae</taxon>
        <taxon>Flavobacterium</taxon>
    </lineage>
</organism>
<dbReference type="Proteomes" id="UP001430919">
    <property type="component" value="Unassembled WGS sequence"/>
</dbReference>
<evidence type="ECO:0000256" key="3">
    <source>
        <dbReference type="ARBA" id="ARBA00022553"/>
    </source>
</evidence>
<gene>
    <name evidence="5" type="ORF">LNQ49_02820</name>
</gene>
<name>A0ABS8MQV9_9FLAO</name>
<feature type="domain" description="Carrier" evidence="4">
    <location>
        <begin position="2083"/>
        <end position="2158"/>
    </location>
</feature>
<keyword evidence="6" id="KW-1185">Reference proteome</keyword>
<dbReference type="InterPro" id="IPR045851">
    <property type="entry name" value="AMP-bd_C_sf"/>
</dbReference>
<dbReference type="SUPFAM" id="SSF52777">
    <property type="entry name" value="CoA-dependent acyltransferases"/>
    <property type="match status" value="4"/>
</dbReference>
<dbReference type="Gene3D" id="3.40.50.12780">
    <property type="entry name" value="N-terminal domain of ligase-like"/>
    <property type="match status" value="1"/>
</dbReference>
<dbReference type="NCBIfam" id="NF003417">
    <property type="entry name" value="PRK04813.1"/>
    <property type="match status" value="2"/>
</dbReference>
<dbReference type="Gene3D" id="3.30.559.10">
    <property type="entry name" value="Chloramphenicol acetyltransferase-like domain"/>
    <property type="match status" value="2"/>
</dbReference>
<evidence type="ECO:0000259" key="4">
    <source>
        <dbReference type="PROSITE" id="PS50075"/>
    </source>
</evidence>
<reference evidence="5" key="1">
    <citation type="submission" date="2021-11" db="EMBL/GenBank/DDBJ databases">
        <title>Description of novel Flavobacterium species.</title>
        <authorList>
            <person name="Saticioglu I.B."/>
            <person name="Ay H."/>
            <person name="Altun S."/>
            <person name="Duman M."/>
        </authorList>
    </citation>
    <scope>NUCLEOTIDE SEQUENCE</scope>
    <source>
        <strain evidence="5">F-65</strain>
    </source>
</reference>
<dbReference type="PROSITE" id="PS50075">
    <property type="entry name" value="CARRIER"/>
    <property type="match status" value="2"/>
</dbReference>
<dbReference type="InterPro" id="IPR020845">
    <property type="entry name" value="AMP-binding_CS"/>
</dbReference>
<dbReference type="EMBL" id="JAJJMO010000001">
    <property type="protein sequence ID" value="MCC9070532.1"/>
    <property type="molecule type" value="Genomic_DNA"/>
</dbReference>
<evidence type="ECO:0000256" key="2">
    <source>
        <dbReference type="ARBA" id="ARBA00022450"/>
    </source>
</evidence>
<dbReference type="Gene3D" id="3.30.300.30">
    <property type="match status" value="2"/>
</dbReference>
<dbReference type="Pfam" id="PF00501">
    <property type="entry name" value="AMP-binding"/>
    <property type="match status" value="2"/>
</dbReference>
<keyword evidence="3" id="KW-0597">Phosphoprotein</keyword>
<dbReference type="Gene3D" id="3.30.559.30">
    <property type="entry name" value="Nonribosomal peptide synthetase, condensation domain"/>
    <property type="match status" value="2"/>
</dbReference>
<dbReference type="InterPro" id="IPR000873">
    <property type="entry name" value="AMP-dep_synth/lig_dom"/>
</dbReference>
<dbReference type="SUPFAM" id="SSF47336">
    <property type="entry name" value="ACP-like"/>
    <property type="match status" value="2"/>
</dbReference>
<accession>A0ABS8MQV9</accession>
<dbReference type="InterPro" id="IPR025110">
    <property type="entry name" value="AMP-bd_C"/>
</dbReference>
<dbReference type="PROSITE" id="PS00012">
    <property type="entry name" value="PHOSPHOPANTETHEINE"/>
    <property type="match status" value="2"/>
</dbReference>
<dbReference type="RefSeq" id="WP_229987264.1">
    <property type="nucleotide sequence ID" value="NZ_JAJJMO010000001.1"/>
</dbReference>
<dbReference type="PANTHER" id="PTHR45527">
    <property type="entry name" value="NONRIBOSOMAL PEPTIDE SYNTHETASE"/>
    <property type="match status" value="1"/>
</dbReference>
<dbReference type="InterPro" id="IPR010071">
    <property type="entry name" value="AA_adenyl_dom"/>
</dbReference>
<dbReference type="NCBIfam" id="TIGR01733">
    <property type="entry name" value="AA-adenyl-dom"/>
    <property type="match status" value="2"/>
</dbReference>
<dbReference type="CDD" id="cd05930">
    <property type="entry name" value="A_NRPS"/>
    <property type="match status" value="2"/>
</dbReference>
<comment type="caution">
    <text evidence="5">The sequence shown here is derived from an EMBL/GenBank/DDBJ whole genome shotgun (WGS) entry which is preliminary data.</text>
</comment>
<dbReference type="Gene3D" id="2.30.38.10">
    <property type="entry name" value="Luciferase, Domain 3"/>
    <property type="match status" value="1"/>
</dbReference>
<dbReference type="PANTHER" id="PTHR45527:SF1">
    <property type="entry name" value="FATTY ACID SYNTHASE"/>
    <property type="match status" value="1"/>
</dbReference>
<evidence type="ECO:0000313" key="6">
    <source>
        <dbReference type="Proteomes" id="UP001430919"/>
    </source>
</evidence>
<evidence type="ECO:0000313" key="5">
    <source>
        <dbReference type="EMBL" id="MCC9070532.1"/>
    </source>
</evidence>
<dbReference type="InterPro" id="IPR006162">
    <property type="entry name" value="Ppantetheine_attach_site"/>
</dbReference>
<dbReference type="Pfam" id="PF00668">
    <property type="entry name" value="Condensation"/>
    <property type="match status" value="2"/>
</dbReference>
<evidence type="ECO:0000256" key="1">
    <source>
        <dbReference type="ARBA" id="ARBA00001957"/>
    </source>
</evidence>
<dbReference type="InterPro" id="IPR001242">
    <property type="entry name" value="Condensation_dom"/>
</dbReference>
<dbReference type="SUPFAM" id="SSF56801">
    <property type="entry name" value="Acetyl-CoA synthetase-like"/>
    <property type="match status" value="2"/>
</dbReference>
<proteinExistence type="predicted"/>
<dbReference type="Gene3D" id="3.40.50.980">
    <property type="match status" value="2"/>
</dbReference>